<comment type="caution">
    <text evidence="2">The sequence shown here is derived from an EMBL/GenBank/DDBJ whole genome shotgun (WGS) entry which is preliminary data.</text>
</comment>
<evidence type="ECO:0000256" key="1">
    <source>
        <dbReference type="SAM" id="SignalP"/>
    </source>
</evidence>
<evidence type="ECO:0000313" key="3">
    <source>
        <dbReference type="Proteomes" id="UP001296967"/>
    </source>
</evidence>
<feature type="chain" id="PRO_5042474753" evidence="1">
    <location>
        <begin position="22"/>
        <end position="263"/>
    </location>
</feature>
<name>A0AAJ0XFV6_HALSE</name>
<proteinExistence type="predicted"/>
<dbReference type="InterPro" id="IPR019613">
    <property type="entry name" value="DUF4198"/>
</dbReference>
<dbReference type="Proteomes" id="UP001296967">
    <property type="component" value="Unassembled WGS sequence"/>
</dbReference>
<accession>A0AAJ0XFV6</accession>
<dbReference type="RefSeq" id="WP_201245550.1">
    <property type="nucleotide sequence ID" value="NZ_NHSF01000058.1"/>
</dbReference>
<reference evidence="2" key="2">
    <citation type="journal article" date="2020" name="Microorganisms">
        <title>Osmotic Adaptation and Compatible Solute Biosynthesis of Phototrophic Bacteria as Revealed from Genome Analyses.</title>
        <authorList>
            <person name="Imhoff J.F."/>
            <person name="Rahn T."/>
            <person name="Kunzel S."/>
            <person name="Keller A."/>
            <person name="Neulinger S.C."/>
        </authorList>
    </citation>
    <scope>NUCLEOTIDE SEQUENCE</scope>
    <source>
        <strain evidence="2">DSM 4395</strain>
    </source>
</reference>
<evidence type="ECO:0000313" key="2">
    <source>
        <dbReference type="EMBL" id="MBK5930778.1"/>
    </source>
</evidence>
<organism evidence="2 3">
    <name type="scientific">Halochromatium salexigens</name>
    <name type="common">Chromatium salexigens</name>
    <dbReference type="NCBI Taxonomy" id="49447"/>
    <lineage>
        <taxon>Bacteria</taxon>
        <taxon>Pseudomonadati</taxon>
        <taxon>Pseudomonadota</taxon>
        <taxon>Gammaproteobacteria</taxon>
        <taxon>Chromatiales</taxon>
        <taxon>Chromatiaceae</taxon>
        <taxon>Halochromatium</taxon>
    </lineage>
</organism>
<sequence length="263" mass="28418">MKPTALLSAAAALTLASTAQAHFQLLYTPEVMLEKPGDIDLALVFGHPMENSHSMDMGQPEAFFVVFKGEKTDLTDSLEAVDWQGPGDEPADAYTATYKIRRNGDYLFGLVPVPYMEGAEDVYIQQITKTIVNKGAMPTGWNEPLGLPTEIVPMNKPYQVFAGSTFTGQLLSEGEPAAGVECEIEYINSEIDLEADSFSKEILGPVPSTAIVAITDDNGLFTFGIPRPGVWGFACLGSGPDKEYEGKELSQDAVLWINATALE</sequence>
<dbReference type="Pfam" id="PF10670">
    <property type="entry name" value="DUF4198"/>
    <property type="match status" value="1"/>
</dbReference>
<gene>
    <name evidence="2" type="ORF">CCR82_09655</name>
</gene>
<dbReference type="EMBL" id="NHSF01000058">
    <property type="protein sequence ID" value="MBK5930778.1"/>
    <property type="molecule type" value="Genomic_DNA"/>
</dbReference>
<protein>
    <submittedName>
        <fullName evidence="2">Nickel transporter</fullName>
    </submittedName>
</protein>
<feature type="signal peptide" evidence="1">
    <location>
        <begin position="1"/>
        <end position="21"/>
    </location>
</feature>
<dbReference type="AlphaFoldDB" id="A0AAJ0XFV6"/>
<keyword evidence="1" id="KW-0732">Signal</keyword>
<keyword evidence="3" id="KW-1185">Reference proteome</keyword>
<reference evidence="2" key="1">
    <citation type="submission" date="2017-05" db="EMBL/GenBank/DDBJ databases">
        <authorList>
            <person name="Imhoff J.F."/>
            <person name="Rahn T."/>
            <person name="Kuenzel S."/>
            <person name="Neulinger S.C."/>
        </authorList>
    </citation>
    <scope>NUCLEOTIDE SEQUENCE</scope>
    <source>
        <strain evidence="2">DSM 4395</strain>
    </source>
</reference>